<reference evidence="2" key="1">
    <citation type="submission" date="2016-09" db="EMBL/GenBank/DDBJ databases">
        <authorList>
            <person name="Hebert L."/>
            <person name="Moumen B."/>
        </authorList>
    </citation>
    <scope>NUCLEOTIDE SEQUENCE [LARGE SCALE GENOMIC DNA]</scope>
    <source>
        <strain evidence="2">OVI</strain>
    </source>
</reference>
<keyword evidence="1" id="KW-0732">Signal</keyword>
<dbReference type="AlphaFoldDB" id="A0A1G4I277"/>
<comment type="caution">
    <text evidence="2">The sequence shown here is derived from an EMBL/GenBank/DDBJ whole genome shotgun (WGS) entry which is preliminary data.</text>
</comment>
<accession>A0A1G4I277</accession>
<protein>
    <recommendedName>
        <fullName evidence="4">Trypanosome variant surface glycoprotein (A-type)</fullName>
    </recommendedName>
</protein>
<evidence type="ECO:0000313" key="3">
    <source>
        <dbReference type="Proteomes" id="UP000195570"/>
    </source>
</evidence>
<keyword evidence="3" id="KW-1185">Reference proteome</keyword>
<dbReference type="VEuPathDB" id="TriTrypDB:TEOVI_000782700"/>
<evidence type="ECO:0000256" key="1">
    <source>
        <dbReference type="SAM" id="SignalP"/>
    </source>
</evidence>
<sequence>MQLGTLTLYVAAAVAAASEQLQTCSTSCGEQRAKNTARQLRTLIETATATLADNAEAATKLTTTAAASSGELRNELAPVAAVALKIVHEQVDKVKDATGKVLDAAKKLETLATYYKVLTFLTRQATTATVAGTGGSAFKVGTYTTETIKLHTLPTCAAADAENTATGNQLRLEDDIKFLDQKLYAAIAMTCHTTVDTACNGPTSSNKMSAKVTLTTAAATSSVVALSSGGFANIAAGPDTDAPNNQG</sequence>
<gene>
    <name evidence="2" type="ORF">TEOVI_000782700</name>
</gene>
<feature type="chain" id="PRO_5009235124" description="Trypanosome variant surface glycoprotein (A-type)" evidence="1">
    <location>
        <begin position="17"/>
        <end position="247"/>
    </location>
</feature>
<dbReference type="GeneID" id="92381761"/>
<dbReference type="EMBL" id="CZPT02000371">
    <property type="protein sequence ID" value="SCU65706.1"/>
    <property type="molecule type" value="Genomic_DNA"/>
</dbReference>
<organism evidence="2 3">
    <name type="scientific">Trypanosoma equiperdum</name>
    <dbReference type="NCBI Taxonomy" id="5694"/>
    <lineage>
        <taxon>Eukaryota</taxon>
        <taxon>Discoba</taxon>
        <taxon>Euglenozoa</taxon>
        <taxon>Kinetoplastea</taxon>
        <taxon>Metakinetoplastina</taxon>
        <taxon>Trypanosomatida</taxon>
        <taxon>Trypanosomatidae</taxon>
        <taxon>Trypanosoma</taxon>
    </lineage>
</organism>
<name>A0A1G4I277_TRYEQ</name>
<dbReference type="Proteomes" id="UP000195570">
    <property type="component" value="Unassembled WGS sequence"/>
</dbReference>
<dbReference type="RefSeq" id="XP_067077264.1">
    <property type="nucleotide sequence ID" value="XM_067221163.1"/>
</dbReference>
<evidence type="ECO:0000313" key="2">
    <source>
        <dbReference type="EMBL" id="SCU65706.1"/>
    </source>
</evidence>
<evidence type="ECO:0008006" key="4">
    <source>
        <dbReference type="Google" id="ProtNLM"/>
    </source>
</evidence>
<proteinExistence type="predicted"/>
<feature type="signal peptide" evidence="1">
    <location>
        <begin position="1"/>
        <end position="16"/>
    </location>
</feature>